<dbReference type="EMBL" id="FWFF01000019">
    <property type="protein sequence ID" value="SLM99978.1"/>
    <property type="molecule type" value="Genomic_DNA"/>
</dbReference>
<dbReference type="Pfam" id="PF12680">
    <property type="entry name" value="SnoaL_2"/>
    <property type="match status" value="1"/>
</dbReference>
<dbReference type="InterPro" id="IPR032710">
    <property type="entry name" value="NTF2-like_dom_sf"/>
</dbReference>
<organism evidence="2 3">
    <name type="scientific">Brevibacterium yomogidense</name>
    <dbReference type="NCBI Taxonomy" id="946573"/>
    <lineage>
        <taxon>Bacteria</taxon>
        <taxon>Bacillati</taxon>
        <taxon>Actinomycetota</taxon>
        <taxon>Actinomycetes</taxon>
        <taxon>Micrococcales</taxon>
        <taxon>Brevibacteriaceae</taxon>
        <taxon>Brevibacterium</taxon>
    </lineage>
</organism>
<dbReference type="Proteomes" id="UP000196581">
    <property type="component" value="Unassembled WGS sequence"/>
</dbReference>
<dbReference type="SUPFAM" id="SSF54427">
    <property type="entry name" value="NTF2-like"/>
    <property type="match status" value="1"/>
</dbReference>
<reference evidence="3" key="1">
    <citation type="submission" date="2017-02" db="EMBL/GenBank/DDBJ databases">
        <authorList>
            <person name="Dridi B."/>
        </authorList>
    </citation>
    <scope>NUCLEOTIDE SEQUENCE [LARGE SCALE GENOMIC DNA]</scope>
    <source>
        <strain evidence="3">B Co 03.10</strain>
    </source>
</reference>
<feature type="domain" description="SnoaL-like" evidence="1">
    <location>
        <begin position="18"/>
        <end position="85"/>
    </location>
</feature>
<evidence type="ECO:0000313" key="2">
    <source>
        <dbReference type="EMBL" id="SLM99978.1"/>
    </source>
</evidence>
<dbReference type="AlphaFoldDB" id="A0A1X6XLF8"/>
<gene>
    <name evidence="2" type="ORF">FM105_11995</name>
</gene>
<sequence>MEITLPTDCGNAPRIAIVSDFVVAWAAGDIDAMSPWIADDVSWTIVGAETHQGPDAAEAVVPEVSPERVDIASVITHGRLASCDGFLDDGTTRISFSHAFRFSNTTKTGCVAEVRTYLIESQVD</sequence>
<accession>A0A1X6XLF8</accession>
<dbReference type="RefSeq" id="WP_087008510.1">
    <property type="nucleotide sequence ID" value="NZ_FWFF01000019.1"/>
</dbReference>
<proteinExistence type="predicted"/>
<dbReference type="Gene3D" id="3.10.450.50">
    <property type="match status" value="1"/>
</dbReference>
<protein>
    <recommendedName>
        <fullName evidence="1">SnoaL-like domain-containing protein</fullName>
    </recommendedName>
</protein>
<evidence type="ECO:0000259" key="1">
    <source>
        <dbReference type="Pfam" id="PF12680"/>
    </source>
</evidence>
<dbReference type="InterPro" id="IPR037401">
    <property type="entry name" value="SnoaL-like"/>
</dbReference>
<keyword evidence="3" id="KW-1185">Reference proteome</keyword>
<name>A0A1X6XLF8_9MICO</name>
<evidence type="ECO:0000313" key="3">
    <source>
        <dbReference type="Proteomes" id="UP000196581"/>
    </source>
</evidence>